<dbReference type="Proteomes" id="UP000228751">
    <property type="component" value="Unassembled WGS sequence"/>
</dbReference>
<gene>
    <name evidence="3" type="ORF">CSR02_06115</name>
</gene>
<dbReference type="InterPro" id="IPR057087">
    <property type="entry name" value="Gp12-like"/>
</dbReference>
<proteinExistence type="predicted"/>
<dbReference type="AlphaFoldDB" id="A0A2G4RCD5"/>
<dbReference type="EMBL" id="PEBQ01000093">
    <property type="protein sequence ID" value="PHY94233.1"/>
    <property type="molecule type" value="Genomic_DNA"/>
</dbReference>
<protein>
    <recommendedName>
        <fullName evidence="2">Phage neck terminator protein gp12-like domain-containing protein</fullName>
    </recommendedName>
</protein>
<evidence type="ECO:0000313" key="4">
    <source>
        <dbReference type="Proteomes" id="UP000228751"/>
    </source>
</evidence>
<sequence length="192" mass="20882">MVPRAGDPTGGGMSTKSKNVQQPDEAQLFAALRAFVLEVLPTGTTVLQTRQNRTPPPRGMLVLITPLSRQLIGTGSTRYGPQSCTLLRQEQLATQISLFGAGAADAAQTLFTLWRDVWSTTFFANLAAQQKDMPRLSPLYADNAECLPYVNAQQQYEPHWQLSLHSQLTFSITLPAATATAATVHSVVADRL</sequence>
<keyword evidence="4" id="KW-1185">Reference proteome</keyword>
<evidence type="ECO:0000256" key="1">
    <source>
        <dbReference type="SAM" id="MobiDB-lite"/>
    </source>
</evidence>
<comment type="caution">
    <text evidence="3">The sequence shown here is derived from an EMBL/GenBank/DDBJ whole genome shotgun (WGS) entry which is preliminary data.</text>
</comment>
<accession>A0A2G4RCD5</accession>
<dbReference type="RefSeq" id="WP_099540936.1">
    <property type="nucleotide sequence ID" value="NZ_PEBQ01000093.1"/>
</dbReference>
<organism evidence="3 4">
    <name type="scientific">Acetobacter pomorum</name>
    <dbReference type="NCBI Taxonomy" id="65959"/>
    <lineage>
        <taxon>Bacteria</taxon>
        <taxon>Pseudomonadati</taxon>
        <taxon>Pseudomonadota</taxon>
        <taxon>Alphaproteobacteria</taxon>
        <taxon>Acetobacterales</taxon>
        <taxon>Acetobacteraceae</taxon>
        <taxon>Acetobacter</taxon>
    </lineage>
</organism>
<reference evidence="3 4" key="1">
    <citation type="submission" date="2017-10" db="EMBL/GenBank/DDBJ databases">
        <title>Genomic analysis of the genus Acetobacter.</title>
        <authorList>
            <person name="Kim K.H."/>
            <person name="Chun B.H."/>
            <person name="Son A.R."/>
            <person name="Jeon C.O."/>
        </authorList>
    </citation>
    <scope>NUCLEOTIDE SEQUENCE [LARGE SCALE GENOMIC DNA]</scope>
    <source>
        <strain evidence="3 4">LHT 2458</strain>
    </source>
</reference>
<evidence type="ECO:0000259" key="2">
    <source>
        <dbReference type="Pfam" id="PF23961"/>
    </source>
</evidence>
<evidence type="ECO:0000313" key="3">
    <source>
        <dbReference type="EMBL" id="PHY94233.1"/>
    </source>
</evidence>
<feature type="region of interest" description="Disordered" evidence="1">
    <location>
        <begin position="1"/>
        <end position="21"/>
    </location>
</feature>
<dbReference type="Pfam" id="PF23961">
    <property type="entry name" value="Phage_tail_terminator_9"/>
    <property type="match status" value="1"/>
</dbReference>
<dbReference type="OrthoDB" id="7507242at2"/>
<name>A0A2G4RCD5_9PROT</name>
<feature type="domain" description="Phage neck terminator protein gp12-like" evidence="2">
    <location>
        <begin position="27"/>
        <end position="180"/>
    </location>
</feature>